<dbReference type="Proteomes" id="UP000027192">
    <property type="component" value="Unassembled WGS sequence"/>
</dbReference>
<organism evidence="2 3">
    <name type="scientific">Photobacterium galatheae</name>
    <dbReference type="NCBI Taxonomy" id="1654360"/>
    <lineage>
        <taxon>Bacteria</taxon>
        <taxon>Pseudomonadati</taxon>
        <taxon>Pseudomonadota</taxon>
        <taxon>Gammaproteobacteria</taxon>
        <taxon>Vibrionales</taxon>
        <taxon>Vibrionaceae</taxon>
        <taxon>Photobacterium</taxon>
    </lineage>
</organism>
<protein>
    <submittedName>
        <fullName evidence="2">Uncharacterized protein</fullName>
    </submittedName>
</protein>
<feature type="compositionally biased region" description="Low complexity" evidence="1">
    <location>
        <begin position="13"/>
        <end position="28"/>
    </location>
</feature>
<feature type="region of interest" description="Disordered" evidence="1">
    <location>
        <begin position="13"/>
        <end position="66"/>
    </location>
</feature>
<evidence type="ECO:0000313" key="3">
    <source>
        <dbReference type="Proteomes" id="UP000027192"/>
    </source>
</evidence>
<dbReference type="AlphaFoldDB" id="A0A066RMK9"/>
<comment type="caution">
    <text evidence="2">The sequence shown here is derived from an EMBL/GenBank/DDBJ whole genome shotgun (WGS) entry which is preliminary data.</text>
</comment>
<evidence type="ECO:0000313" key="2">
    <source>
        <dbReference type="EMBL" id="KDM91584.1"/>
    </source>
</evidence>
<dbReference type="EMBL" id="JMIB01000021">
    <property type="protein sequence ID" value="KDM91584.1"/>
    <property type="molecule type" value="Genomic_DNA"/>
</dbReference>
<dbReference type="RefSeq" id="WP_036752521.1">
    <property type="nucleotide sequence ID" value="NZ_JAGSGC010000006.1"/>
</dbReference>
<evidence type="ECO:0000256" key="1">
    <source>
        <dbReference type="SAM" id="MobiDB-lite"/>
    </source>
</evidence>
<accession>A0A066RMK9</accession>
<feature type="compositionally biased region" description="Basic and acidic residues" evidence="1">
    <location>
        <begin position="47"/>
        <end position="65"/>
    </location>
</feature>
<sequence>MDFSDYLDNVLKQRQQQAGQPAKQKQQPHWLQQRQEDKTSQSLARDALAKAQEDASVRAEHETKANHIRMNGRYMTEEEAQAKVQLQSQAAPANPDRIAYIQNLKKSLRSKKYRSS</sequence>
<dbReference type="OrthoDB" id="5827117at2"/>
<proteinExistence type="predicted"/>
<keyword evidence="3" id="KW-1185">Reference proteome</keyword>
<name>A0A066RMK9_9GAMM</name>
<gene>
    <name evidence="2" type="ORF">EA58_11210</name>
</gene>
<reference evidence="2 3" key="1">
    <citation type="submission" date="2014-04" db="EMBL/GenBank/DDBJ databases">
        <title>Draft genome sequence of Photobacterium halotolerans S2753: a solonamide, ngercheumicin and holomycin producer.</title>
        <authorList>
            <person name="Machado H.R."/>
            <person name="Gram L."/>
        </authorList>
    </citation>
    <scope>NUCLEOTIDE SEQUENCE [LARGE SCALE GENOMIC DNA]</scope>
    <source>
        <strain evidence="2 3">S2753</strain>
    </source>
</reference>